<dbReference type="InterPro" id="IPR001509">
    <property type="entry name" value="Epimerase_deHydtase"/>
</dbReference>
<proteinExistence type="predicted"/>
<evidence type="ECO:0000259" key="2">
    <source>
        <dbReference type="Pfam" id="PF08338"/>
    </source>
</evidence>
<dbReference type="InterPro" id="IPR013549">
    <property type="entry name" value="DUF1731"/>
</dbReference>
<dbReference type="PANTHER" id="PTHR11092">
    <property type="entry name" value="SUGAR NUCLEOTIDE EPIMERASE RELATED"/>
    <property type="match status" value="1"/>
</dbReference>
<evidence type="ECO:0000259" key="1">
    <source>
        <dbReference type="Pfam" id="PF01370"/>
    </source>
</evidence>
<gene>
    <name evidence="3" type="primary">SDR39U1</name>
    <name evidence="3" type="ORF">g.16896</name>
</gene>
<accession>A0A6G1SCB5</accession>
<dbReference type="Pfam" id="PF01370">
    <property type="entry name" value="Epimerase"/>
    <property type="match status" value="1"/>
</dbReference>
<dbReference type="InterPro" id="IPR036291">
    <property type="entry name" value="NAD(P)-bd_dom_sf"/>
</dbReference>
<dbReference type="PANTHER" id="PTHR11092:SF0">
    <property type="entry name" value="EPIMERASE FAMILY PROTEIN SDR39U1"/>
    <property type="match status" value="1"/>
</dbReference>
<dbReference type="NCBIfam" id="TIGR01777">
    <property type="entry name" value="yfcH"/>
    <property type="match status" value="1"/>
</dbReference>
<dbReference type="InterPro" id="IPR010099">
    <property type="entry name" value="SDR39U1"/>
</dbReference>
<name>A0A6G1SCB5_9ACAR</name>
<evidence type="ECO:0000313" key="3">
    <source>
        <dbReference type="EMBL" id="MDE48144.1"/>
    </source>
</evidence>
<feature type="domain" description="NAD-dependent epimerase/dehydratase" evidence="1">
    <location>
        <begin position="7"/>
        <end position="227"/>
    </location>
</feature>
<dbReference type="Gene3D" id="3.40.50.720">
    <property type="entry name" value="NAD(P)-binding Rossmann-like Domain"/>
    <property type="match status" value="1"/>
</dbReference>
<dbReference type="EMBL" id="GGYP01003373">
    <property type="protein sequence ID" value="MDE48144.1"/>
    <property type="molecule type" value="Transcribed_RNA"/>
</dbReference>
<reference evidence="3" key="1">
    <citation type="submission" date="2018-10" db="EMBL/GenBank/DDBJ databases">
        <title>Transcriptome assembly of Aceria tosichella (Wheat curl mite) Type 2.</title>
        <authorList>
            <person name="Scully E.D."/>
            <person name="Geib S.M."/>
            <person name="Palmer N.A."/>
            <person name="Gupta A.K."/>
            <person name="Sarath G."/>
            <person name="Tatineni S."/>
        </authorList>
    </citation>
    <scope>NUCLEOTIDE SEQUENCE</scope>
    <source>
        <strain evidence="3">LincolnNE</strain>
    </source>
</reference>
<organism evidence="3">
    <name type="scientific">Aceria tosichella</name>
    <name type="common">wheat curl mite</name>
    <dbReference type="NCBI Taxonomy" id="561515"/>
    <lineage>
        <taxon>Eukaryota</taxon>
        <taxon>Metazoa</taxon>
        <taxon>Ecdysozoa</taxon>
        <taxon>Arthropoda</taxon>
        <taxon>Chelicerata</taxon>
        <taxon>Arachnida</taxon>
        <taxon>Acari</taxon>
        <taxon>Acariformes</taxon>
        <taxon>Trombidiformes</taxon>
        <taxon>Prostigmata</taxon>
        <taxon>Eupodina</taxon>
        <taxon>Eriophyoidea</taxon>
        <taxon>Eriophyidae</taxon>
        <taxon>Eriophyinae</taxon>
        <taxon>Aceriini</taxon>
        <taxon>Aceria</taxon>
    </lineage>
</organism>
<dbReference type="AlphaFoldDB" id="A0A6G1SCB5"/>
<dbReference type="SUPFAM" id="SSF51735">
    <property type="entry name" value="NAD(P)-binding Rossmann-fold domains"/>
    <property type="match status" value="1"/>
</dbReference>
<feature type="domain" description="DUF1731" evidence="2">
    <location>
        <begin position="263"/>
        <end position="307"/>
    </location>
</feature>
<dbReference type="Pfam" id="PF08338">
    <property type="entry name" value="DUF1731"/>
    <property type="match status" value="1"/>
</dbReference>
<sequence length="313" mass="34269">MVQSQVILVGGGTGFVGRHLVDLLRKGGAKVRILTRRPGSSSDQISWDTIKRKGLPSDTTAVVNLAGRNLLEPGLWTENYKKEVYSSRIETNKLLANAINAATNKPRSFVTVSGVGYYPTGANSETTEYDEEWQPKATTNDKHQDSFLTKLARDWEAASKLDEEAMAKTRRVIIRAGVVIGPDGGIIANMMLPFKLGLGGPIGDGQQWLPWIHVDDLANMFKFSILNDHVEGIVNGVAPEQVKNKQFADLFAKSLSRPSFLPLPGFAVNLMFGSERAPVLLQGQRVKSRAGLIGFRYQYPTLESAINACSTSH</sequence>
<protein>
    <submittedName>
        <fullName evidence="3">Epimerase family protein SDR39U1</fullName>
    </submittedName>
</protein>